<dbReference type="CDD" id="cd02440">
    <property type="entry name" value="AdoMet_MTases"/>
    <property type="match status" value="1"/>
</dbReference>
<dbReference type="PANTHER" id="PTHR43317">
    <property type="entry name" value="THERMOSPERMINE SYNTHASE ACAULIS5"/>
    <property type="match status" value="1"/>
</dbReference>
<dbReference type="Gene3D" id="3.40.50.150">
    <property type="entry name" value="Vaccinia Virus protein VP39"/>
    <property type="match status" value="1"/>
</dbReference>
<feature type="non-terminal residue" evidence="5">
    <location>
        <position position="1"/>
    </location>
</feature>
<dbReference type="InterPro" id="IPR030374">
    <property type="entry name" value="PABS"/>
</dbReference>
<dbReference type="GO" id="GO:0010487">
    <property type="term" value="F:thermospermine synthase activity"/>
    <property type="evidence" value="ECO:0007669"/>
    <property type="project" value="TreeGrafter"/>
</dbReference>
<evidence type="ECO:0000313" key="5">
    <source>
        <dbReference type="EMBL" id="SVD16188.1"/>
    </source>
</evidence>
<gene>
    <name evidence="5" type="ORF">METZ01_LOCUS369042</name>
</gene>
<protein>
    <recommendedName>
        <fullName evidence="4">PABS domain-containing protein</fullName>
    </recommendedName>
</protein>
<keyword evidence="3" id="KW-0620">Polyamine biosynthesis</keyword>
<dbReference type="AlphaFoldDB" id="A0A382T477"/>
<evidence type="ECO:0000256" key="3">
    <source>
        <dbReference type="ARBA" id="ARBA00023115"/>
    </source>
</evidence>
<dbReference type="PROSITE" id="PS51006">
    <property type="entry name" value="PABS_2"/>
    <property type="match status" value="1"/>
</dbReference>
<dbReference type="PANTHER" id="PTHR43317:SF1">
    <property type="entry name" value="THERMOSPERMINE SYNTHASE ACAULIS5"/>
    <property type="match status" value="1"/>
</dbReference>
<feature type="domain" description="PABS" evidence="4">
    <location>
        <begin position="1"/>
        <end position="201"/>
    </location>
</feature>
<dbReference type="NCBIfam" id="NF037959">
    <property type="entry name" value="MFS_SpdSyn"/>
    <property type="match status" value="1"/>
</dbReference>
<organism evidence="5">
    <name type="scientific">marine metagenome</name>
    <dbReference type="NCBI Taxonomy" id="408172"/>
    <lineage>
        <taxon>unclassified sequences</taxon>
        <taxon>metagenomes</taxon>
        <taxon>ecological metagenomes</taxon>
    </lineage>
</organism>
<name>A0A382T477_9ZZZZ</name>
<evidence type="ECO:0000256" key="1">
    <source>
        <dbReference type="ARBA" id="ARBA00007867"/>
    </source>
</evidence>
<comment type="similarity">
    <text evidence="1">Belongs to the spermidine/spermine synthase family.</text>
</comment>
<evidence type="ECO:0000259" key="4">
    <source>
        <dbReference type="PROSITE" id="PS51006"/>
    </source>
</evidence>
<keyword evidence="2" id="KW-0808">Transferase</keyword>
<dbReference type="SUPFAM" id="SSF53335">
    <property type="entry name" value="S-adenosyl-L-methionine-dependent methyltransferases"/>
    <property type="match status" value="1"/>
</dbReference>
<dbReference type="GO" id="GO:0006596">
    <property type="term" value="P:polyamine biosynthetic process"/>
    <property type="evidence" value="ECO:0007669"/>
    <property type="project" value="UniProtKB-KW"/>
</dbReference>
<reference evidence="5" key="1">
    <citation type="submission" date="2018-05" db="EMBL/GenBank/DDBJ databases">
        <authorList>
            <person name="Lanie J.A."/>
            <person name="Ng W.-L."/>
            <person name="Kazmierczak K.M."/>
            <person name="Andrzejewski T.M."/>
            <person name="Davidsen T.M."/>
            <person name="Wayne K.J."/>
            <person name="Tettelin H."/>
            <person name="Glass J.I."/>
            <person name="Rusch D."/>
            <person name="Podicherti R."/>
            <person name="Tsui H.-C.T."/>
            <person name="Winkler M.E."/>
        </authorList>
    </citation>
    <scope>NUCLEOTIDE SEQUENCE</scope>
</reference>
<sequence>FKGAGSFFLQSRVDIKSRKCLSLVYSKMLMASLLFQPAPRRILMVGLGGGAVTNCLHEWFPETHIDVVEIDSKVIELCKKYFFLKETGNYWIHEVDGRLFVRQQRDKEPYDLVYLDAFKSGSIPFHLKTREFYREILDILAPEGVVGSNLYGKSNSLKPGDRQTFAALFKQIYCFEDPEKIAAVLIATNRERIWSREDMLQRTDMFQVPVPFSIREVVETYKPDKFIDNQARIFEDDFSKAEMVKAIEKNNKNSTLFRAYPIKSTHGG</sequence>
<accession>A0A382T477</accession>
<evidence type="ECO:0000256" key="2">
    <source>
        <dbReference type="ARBA" id="ARBA00022679"/>
    </source>
</evidence>
<proteinExistence type="inferred from homology"/>
<dbReference type="Pfam" id="PF01564">
    <property type="entry name" value="Spermine_synth"/>
    <property type="match status" value="1"/>
</dbReference>
<dbReference type="InterPro" id="IPR029063">
    <property type="entry name" value="SAM-dependent_MTases_sf"/>
</dbReference>
<dbReference type="EMBL" id="UINC01133327">
    <property type="protein sequence ID" value="SVD16188.1"/>
    <property type="molecule type" value="Genomic_DNA"/>
</dbReference>